<dbReference type="AlphaFoldDB" id="A0AAJ8JZ58"/>
<reference evidence="2" key="2">
    <citation type="journal article" date="2022" name="Elife">
        <title>Obligate sexual reproduction of a homothallic fungus closely related to the Cryptococcus pathogenic species complex.</title>
        <authorList>
            <person name="Passer A.R."/>
            <person name="Clancey S.A."/>
            <person name="Shea T."/>
            <person name="David-Palma M."/>
            <person name="Averette A.F."/>
            <person name="Boekhout T."/>
            <person name="Porcel B.M."/>
            <person name="Nowrousian M."/>
            <person name="Cuomo C.A."/>
            <person name="Sun S."/>
            <person name="Heitman J."/>
            <person name="Coelho M.A."/>
        </authorList>
    </citation>
    <scope>NUCLEOTIDE SEQUENCE</scope>
    <source>
        <strain evidence="2">CBS 7841</strain>
    </source>
</reference>
<feature type="compositionally biased region" description="Gly residues" evidence="1">
    <location>
        <begin position="70"/>
        <end position="95"/>
    </location>
</feature>
<dbReference type="RefSeq" id="XP_066071684.1">
    <property type="nucleotide sequence ID" value="XM_066215587.1"/>
</dbReference>
<name>A0AAJ8JZ58_9TREE</name>
<feature type="region of interest" description="Disordered" evidence="1">
    <location>
        <begin position="56"/>
        <end position="116"/>
    </location>
</feature>
<sequence>MSQKSNKPAYVSSSSTVGSQSLTSRISCKASDVATLVYLFFETLISPIVNPALWVNPSGRVPGSARRPGSGLGGNNSGGTGGGGSGGGGSGGGGRFMTMSDLRGGQTVDGCRATCG</sequence>
<dbReference type="KEGG" id="cdep:91090437"/>
<feature type="region of interest" description="Disordered" evidence="1">
    <location>
        <begin position="1"/>
        <end position="24"/>
    </location>
</feature>
<evidence type="ECO:0000313" key="3">
    <source>
        <dbReference type="Proteomes" id="UP000094043"/>
    </source>
</evidence>
<dbReference type="EMBL" id="CP143791">
    <property type="protein sequence ID" value="WVN90984.1"/>
    <property type="molecule type" value="Genomic_DNA"/>
</dbReference>
<protein>
    <submittedName>
        <fullName evidence="2">Uncharacterized protein</fullName>
    </submittedName>
</protein>
<dbReference type="Proteomes" id="UP000094043">
    <property type="component" value="Chromosome 8"/>
</dbReference>
<organism evidence="2 3">
    <name type="scientific">Cryptococcus depauperatus CBS 7841</name>
    <dbReference type="NCBI Taxonomy" id="1295531"/>
    <lineage>
        <taxon>Eukaryota</taxon>
        <taxon>Fungi</taxon>
        <taxon>Dikarya</taxon>
        <taxon>Basidiomycota</taxon>
        <taxon>Agaricomycotina</taxon>
        <taxon>Tremellomycetes</taxon>
        <taxon>Tremellales</taxon>
        <taxon>Cryptococcaceae</taxon>
        <taxon>Cryptococcus</taxon>
    </lineage>
</organism>
<gene>
    <name evidence="2" type="ORF">L203_106229</name>
</gene>
<evidence type="ECO:0000313" key="2">
    <source>
        <dbReference type="EMBL" id="WVN90984.1"/>
    </source>
</evidence>
<accession>A0AAJ8JZ58</accession>
<proteinExistence type="predicted"/>
<evidence type="ECO:0000256" key="1">
    <source>
        <dbReference type="SAM" id="MobiDB-lite"/>
    </source>
</evidence>
<feature type="compositionally biased region" description="Low complexity" evidence="1">
    <location>
        <begin position="11"/>
        <end position="24"/>
    </location>
</feature>
<reference evidence="2" key="3">
    <citation type="submission" date="2024-01" db="EMBL/GenBank/DDBJ databases">
        <authorList>
            <person name="Coelho M.A."/>
            <person name="David-Palma M."/>
            <person name="Shea T."/>
            <person name="Sun S."/>
            <person name="Cuomo C.A."/>
            <person name="Heitman J."/>
        </authorList>
    </citation>
    <scope>NUCLEOTIDE SEQUENCE</scope>
    <source>
        <strain evidence="2">CBS 7841</strain>
    </source>
</reference>
<dbReference type="GeneID" id="91090437"/>
<keyword evidence="3" id="KW-1185">Reference proteome</keyword>
<reference evidence="2" key="1">
    <citation type="submission" date="2016-06" db="EMBL/GenBank/DDBJ databases">
        <authorList>
            <person name="Cuomo C."/>
            <person name="Litvintseva A."/>
            <person name="Heitman J."/>
            <person name="Chen Y."/>
            <person name="Sun S."/>
            <person name="Springer D."/>
            <person name="Dromer F."/>
            <person name="Young S."/>
            <person name="Zeng Q."/>
            <person name="Chapman S."/>
            <person name="Gujja S."/>
            <person name="Saif S."/>
            <person name="Birren B."/>
        </authorList>
    </citation>
    <scope>NUCLEOTIDE SEQUENCE</scope>
    <source>
        <strain evidence="2">CBS 7841</strain>
    </source>
</reference>